<keyword evidence="7" id="KW-0472">Membrane</keyword>
<dbReference type="PANTHER" id="PTHR16795">
    <property type="entry name" value="LIMBIN/ELLIS-VAN CREVELD PROTEIN"/>
    <property type="match status" value="1"/>
</dbReference>
<evidence type="ECO:0000256" key="6">
    <source>
        <dbReference type="ARBA" id="ARBA00022989"/>
    </source>
</evidence>
<keyword evidence="9" id="KW-0966">Cell projection</keyword>
<evidence type="ECO:0000256" key="7">
    <source>
        <dbReference type="ARBA" id="ARBA00023136"/>
    </source>
</evidence>
<dbReference type="Proteomes" id="UP001162483">
    <property type="component" value="Unassembled WGS sequence"/>
</dbReference>
<keyword evidence="5" id="KW-0812">Transmembrane</keyword>
<evidence type="ECO:0000256" key="4">
    <source>
        <dbReference type="ARBA" id="ARBA00022490"/>
    </source>
</evidence>
<evidence type="ECO:0000256" key="2">
    <source>
        <dbReference type="ARBA" id="ARBA00004162"/>
    </source>
</evidence>
<evidence type="ECO:0000313" key="11">
    <source>
        <dbReference type="Proteomes" id="UP001162483"/>
    </source>
</evidence>
<reference evidence="10" key="1">
    <citation type="submission" date="2023-05" db="EMBL/GenBank/DDBJ databases">
        <authorList>
            <person name="Stuckert A."/>
        </authorList>
    </citation>
    <scope>NUCLEOTIDE SEQUENCE</scope>
</reference>
<name>A0ABN9H3B9_9NEOB</name>
<dbReference type="PANTHER" id="PTHR16795:SF14">
    <property type="entry name" value="LIMBIN"/>
    <property type="match status" value="1"/>
</dbReference>
<comment type="subcellular location">
    <subcellularLocation>
        <location evidence="2">Cell membrane</location>
        <topology evidence="2">Single-pass membrane protein</topology>
    </subcellularLocation>
    <subcellularLocation>
        <location evidence="1">Cytoplasm</location>
        <location evidence="1">Cytoskeleton</location>
        <location evidence="1">Cilium basal body</location>
    </subcellularLocation>
</comment>
<comment type="caution">
    <text evidence="10">The sequence shown here is derived from an EMBL/GenBank/DDBJ whole genome shotgun (WGS) entry which is preliminary data.</text>
</comment>
<evidence type="ECO:0000256" key="5">
    <source>
        <dbReference type="ARBA" id="ARBA00022692"/>
    </source>
</evidence>
<dbReference type="EMBL" id="CATNWA010019828">
    <property type="protein sequence ID" value="CAI9615201.1"/>
    <property type="molecule type" value="Genomic_DNA"/>
</dbReference>
<evidence type="ECO:0000256" key="9">
    <source>
        <dbReference type="ARBA" id="ARBA00023273"/>
    </source>
</evidence>
<sequence length="135" mass="14382">MFRDEAFVTSAASDSLWTHSVFSLIPTWMKRALFKRAAPQSQSRAVISSSPGGVTFQKCATISDQKTASITLLTNNTGVSSSAMNLSSLSLSDNITSLLIQHSSYNSSSSIAGMQIFRKESLAAGDAFLVSYTAS</sequence>
<accession>A0ABN9H3B9</accession>
<feature type="non-terminal residue" evidence="10">
    <location>
        <position position="135"/>
    </location>
</feature>
<protein>
    <submittedName>
        <fullName evidence="10">Uncharacterized protein</fullName>
    </submittedName>
</protein>
<evidence type="ECO:0000256" key="1">
    <source>
        <dbReference type="ARBA" id="ARBA00004120"/>
    </source>
</evidence>
<keyword evidence="3" id="KW-1003">Cell membrane</keyword>
<proteinExistence type="predicted"/>
<keyword evidence="6" id="KW-1133">Transmembrane helix</keyword>
<evidence type="ECO:0000256" key="3">
    <source>
        <dbReference type="ARBA" id="ARBA00022475"/>
    </source>
</evidence>
<keyword evidence="4" id="KW-0963">Cytoplasm</keyword>
<organism evidence="10 11">
    <name type="scientific">Staurois parvus</name>
    <dbReference type="NCBI Taxonomy" id="386267"/>
    <lineage>
        <taxon>Eukaryota</taxon>
        <taxon>Metazoa</taxon>
        <taxon>Chordata</taxon>
        <taxon>Craniata</taxon>
        <taxon>Vertebrata</taxon>
        <taxon>Euteleostomi</taxon>
        <taxon>Amphibia</taxon>
        <taxon>Batrachia</taxon>
        <taxon>Anura</taxon>
        <taxon>Neobatrachia</taxon>
        <taxon>Ranoidea</taxon>
        <taxon>Ranidae</taxon>
        <taxon>Staurois</taxon>
    </lineage>
</organism>
<keyword evidence="8" id="KW-0206">Cytoskeleton</keyword>
<evidence type="ECO:0000256" key="8">
    <source>
        <dbReference type="ARBA" id="ARBA00023212"/>
    </source>
</evidence>
<evidence type="ECO:0000313" key="10">
    <source>
        <dbReference type="EMBL" id="CAI9615201.1"/>
    </source>
</evidence>
<keyword evidence="11" id="KW-1185">Reference proteome</keyword>
<gene>
    <name evidence="10" type="ORF">SPARVUS_LOCUS15191312</name>
</gene>
<dbReference type="InterPro" id="IPR026501">
    <property type="entry name" value="Limbin/EVC"/>
</dbReference>